<dbReference type="SMART" id="SM00060">
    <property type="entry name" value="FN3"/>
    <property type="match status" value="1"/>
</dbReference>
<dbReference type="InterPro" id="IPR036116">
    <property type="entry name" value="FN3_sf"/>
</dbReference>
<gene>
    <name evidence="3" type="ORF">HAHE_39190</name>
</gene>
<feature type="domain" description="Fibronectin type-III" evidence="2">
    <location>
        <begin position="1"/>
        <end position="100"/>
    </location>
</feature>
<keyword evidence="4" id="KW-1185">Reference proteome</keyword>
<sequence length="129" mass="13855">MPDAETGLRVSDDGTVDLSWSVPGANAPAEADPALTYLLEQSPDAAFSESKVRYEGPDMASVLTGLREGEYHFRVRAVDSQGEASPWSEPLVLNVKFMDRGQLTLLLVTGALVATMTVVAIISGFLKNR</sequence>
<evidence type="ECO:0000313" key="4">
    <source>
        <dbReference type="Proteomes" id="UP001374893"/>
    </source>
</evidence>
<dbReference type="Proteomes" id="UP001374893">
    <property type="component" value="Chromosome"/>
</dbReference>
<protein>
    <recommendedName>
        <fullName evidence="2">Fibronectin type-III domain-containing protein</fullName>
    </recommendedName>
</protein>
<feature type="transmembrane region" description="Helical" evidence="1">
    <location>
        <begin position="103"/>
        <end position="126"/>
    </location>
</feature>
<dbReference type="RefSeq" id="WP_353415569.1">
    <property type="nucleotide sequence ID" value="NZ_BAABRH010000001.1"/>
</dbReference>
<proteinExistence type="predicted"/>
<dbReference type="EMBL" id="AP024702">
    <property type="protein sequence ID" value="BCX50011.1"/>
    <property type="molecule type" value="Genomic_DNA"/>
</dbReference>
<keyword evidence="1" id="KW-0812">Transmembrane</keyword>
<dbReference type="InterPro" id="IPR003961">
    <property type="entry name" value="FN3_dom"/>
</dbReference>
<organism evidence="3 4">
    <name type="scientific">Haloferula helveola</name>
    <dbReference type="NCBI Taxonomy" id="490095"/>
    <lineage>
        <taxon>Bacteria</taxon>
        <taxon>Pseudomonadati</taxon>
        <taxon>Verrucomicrobiota</taxon>
        <taxon>Verrucomicrobiia</taxon>
        <taxon>Verrucomicrobiales</taxon>
        <taxon>Verrucomicrobiaceae</taxon>
        <taxon>Haloferula</taxon>
    </lineage>
</organism>
<dbReference type="SUPFAM" id="SSF49265">
    <property type="entry name" value="Fibronectin type III"/>
    <property type="match status" value="1"/>
</dbReference>
<keyword evidence="1" id="KW-0472">Membrane</keyword>
<dbReference type="CDD" id="cd00063">
    <property type="entry name" value="FN3"/>
    <property type="match status" value="1"/>
</dbReference>
<evidence type="ECO:0000256" key="1">
    <source>
        <dbReference type="SAM" id="Phobius"/>
    </source>
</evidence>
<reference evidence="3 4" key="1">
    <citation type="submission" date="2021-06" db="EMBL/GenBank/DDBJ databases">
        <title>Complete genome of Haloferula helveola possessing various polysaccharide degrading enzymes.</title>
        <authorList>
            <person name="Takami H."/>
            <person name="Huang C."/>
            <person name="Hamasaki K."/>
        </authorList>
    </citation>
    <scope>NUCLEOTIDE SEQUENCE [LARGE SCALE GENOMIC DNA]</scope>
    <source>
        <strain evidence="3 4">CN-1</strain>
    </source>
</reference>
<dbReference type="PROSITE" id="PS50853">
    <property type="entry name" value="FN3"/>
    <property type="match status" value="1"/>
</dbReference>
<accession>A0ABM7RIL4</accession>
<evidence type="ECO:0000259" key="2">
    <source>
        <dbReference type="PROSITE" id="PS50853"/>
    </source>
</evidence>
<name>A0ABM7RIL4_9BACT</name>
<dbReference type="Gene3D" id="2.60.40.10">
    <property type="entry name" value="Immunoglobulins"/>
    <property type="match status" value="1"/>
</dbReference>
<keyword evidence="1" id="KW-1133">Transmembrane helix</keyword>
<evidence type="ECO:0000313" key="3">
    <source>
        <dbReference type="EMBL" id="BCX50011.1"/>
    </source>
</evidence>
<dbReference type="InterPro" id="IPR013783">
    <property type="entry name" value="Ig-like_fold"/>
</dbReference>